<evidence type="ECO:0000313" key="2">
    <source>
        <dbReference type="Proteomes" id="UP000789375"/>
    </source>
</evidence>
<dbReference type="AlphaFoldDB" id="A0A9N9N6Y9"/>
<reference evidence="1" key="1">
    <citation type="submission" date="2021-06" db="EMBL/GenBank/DDBJ databases">
        <authorList>
            <person name="Kallberg Y."/>
            <person name="Tangrot J."/>
            <person name="Rosling A."/>
        </authorList>
    </citation>
    <scope>NUCLEOTIDE SEQUENCE</scope>
    <source>
        <strain evidence="1">87-6 pot B 2015</strain>
    </source>
</reference>
<dbReference type="Proteomes" id="UP000789375">
    <property type="component" value="Unassembled WGS sequence"/>
</dbReference>
<proteinExistence type="predicted"/>
<dbReference type="EMBL" id="CAJVPP010010143">
    <property type="protein sequence ID" value="CAG8708815.1"/>
    <property type="molecule type" value="Genomic_DNA"/>
</dbReference>
<feature type="non-terminal residue" evidence="1">
    <location>
        <position position="1"/>
    </location>
</feature>
<name>A0A9N9N6Y9_FUNMO</name>
<gene>
    <name evidence="1" type="ORF">FMOSSE_LOCUS14196</name>
</gene>
<accession>A0A9N9N6Y9</accession>
<sequence length="47" mass="5542">MGTYYKHGSEAKVVQVAKLNVKDQWLLENARNSERVEMNQQNYDLDK</sequence>
<evidence type="ECO:0000313" key="1">
    <source>
        <dbReference type="EMBL" id="CAG8708815.1"/>
    </source>
</evidence>
<comment type="caution">
    <text evidence="1">The sequence shown here is derived from an EMBL/GenBank/DDBJ whole genome shotgun (WGS) entry which is preliminary data.</text>
</comment>
<keyword evidence="2" id="KW-1185">Reference proteome</keyword>
<protein>
    <submittedName>
        <fullName evidence="1">10691_t:CDS:1</fullName>
    </submittedName>
</protein>
<organism evidence="1 2">
    <name type="scientific">Funneliformis mosseae</name>
    <name type="common">Endomycorrhizal fungus</name>
    <name type="synonym">Glomus mosseae</name>
    <dbReference type="NCBI Taxonomy" id="27381"/>
    <lineage>
        <taxon>Eukaryota</taxon>
        <taxon>Fungi</taxon>
        <taxon>Fungi incertae sedis</taxon>
        <taxon>Mucoromycota</taxon>
        <taxon>Glomeromycotina</taxon>
        <taxon>Glomeromycetes</taxon>
        <taxon>Glomerales</taxon>
        <taxon>Glomeraceae</taxon>
        <taxon>Funneliformis</taxon>
    </lineage>
</organism>